<dbReference type="InterPro" id="IPR011009">
    <property type="entry name" value="Kinase-like_dom_sf"/>
</dbReference>
<keyword evidence="2 7" id="KW-0808">Transferase</keyword>
<dbReference type="PANTHER" id="PTHR34273:SF2">
    <property type="entry name" value="METHYLTHIORIBOSE KINASE"/>
    <property type="match status" value="1"/>
</dbReference>
<dbReference type="KEGG" id="msao:MYCSP_01350"/>
<evidence type="ECO:0000256" key="5">
    <source>
        <dbReference type="ARBA" id="ARBA00022840"/>
    </source>
</evidence>
<evidence type="ECO:0000259" key="6">
    <source>
        <dbReference type="Pfam" id="PF01636"/>
    </source>
</evidence>
<sequence>MEPPDWVVTLLSRAALVPLQAQPLTGGVSSDVWRVRLSSGESVVAKRAVEQLRVQARWVVPLERNAFEARYLTRVSRIVPSFTPNVVVADEDLNAFAMIDLGPIPSWREDLANGRIDPEVGAELGTRLVAVHSRTAGDATTASEFASDDLFEALRTEPYLRYTARHLPEHAGVLTQLADDLADTHTALAHGDVSPKNIIVTAAGPVLTDAECAWYGDPAFDLAFCLNHLLLKRIWKPEHRDLLRETSARFLAAYLGGVSWEPSSAVAARTARLLPALALARVDGRSPVDYLSTGQRDSLRIRAGQALYQSATDPLAMAQQLEGL</sequence>
<comment type="similarity">
    <text evidence="1">Belongs to the methylthioribose kinase family.</text>
</comment>
<evidence type="ECO:0000313" key="7">
    <source>
        <dbReference type="EMBL" id="ORB58389.1"/>
    </source>
</evidence>
<dbReference type="RefSeq" id="WP_083015199.1">
    <property type="nucleotide sequence ID" value="NZ_CP010271.1"/>
</dbReference>
<evidence type="ECO:0000256" key="2">
    <source>
        <dbReference type="ARBA" id="ARBA00022679"/>
    </source>
</evidence>
<keyword evidence="4" id="KW-0418">Kinase</keyword>
<dbReference type="EMBL" id="MVII01000011">
    <property type="protein sequence ID" value="ORB58389.1"/>
    <property type="molecule type" value="Genomic_DNA"/>
</dbReference>
<evidence type="ECO:0000313" key="8">
    <source>
        <dbReference type="Proteomes" id="UP000192434"/>
    </source>
</evidence>
<gene>
    <name evidence="7" type="ORF">BST43_10255</name>
</gene>
<evidence type="ECO:0000256" key="4">
    <source>
        <dbReference type="ARBA" id="ARBA00022777"/>
    </source>
</evidence>
<protein>
    <submittedName>
        <fullName evidence="7">Aminoglycoside phosphotransferase</fullName>
    </submittedName>
</protein>
<dbReference type="AlphaFoldDB" id="A0A1S4VNY9"/>
<dbReference type="InterPro" id="IPR002575">
    <property type="entry name" value="Aminoglycoside_PTrfase"/>
</dbReference>
<dbReference type="PANTHER" id="PTHR34273">
    <property type="entry name" value="METHYLTHIORIBOSE KINASE"/>
    <property type="match status" value="1"/>
</dbReference>
<proteinExistence type="inferred from homology"/>
<evidence type="ECO:0000256" key="3">
    <source>
        <dbReference type="ARBA" id="ARBA00022741"/>
    </source>
</evidence>
<dbReference type="SUPFAM" id="SSF56112">
    <property type="entry name" value="Protein kinase-like (PK-like)"/>
    <property type="match status" value="1"/>
</dbReference>
<feature type="domain" description="Aminoglycoside phosphotransferase" evidence="6">
    <location>
        <begin position="21"/>
        <end position="238"/>
    </location>
</feature>
<dbReference type="STRING" id="1578165.BKG68_17400"/>
<keyword evidence="5" id="KW-0067">ATP-binding</keyword>
<accession>A0A1S4VNY9</accession>
<reference evidence="7 8" key="1">
    <citation type="submission" date="2016-12" db="EMBL/GenBank/DDBJ databases">
        <title>The new phylogeny of genus Mycobacterium.</title>
        <authorList>
            <person name="Tortoli E."/>
            <person name="Trovato A."/>
            <person name="Cirillo D.M."/>
        </authorList>
    </citation>
    <scope>NUCLEOTIDE SEQUENCE [LARGE SCALE GENOMIC DNA]</scope>
    <source>
        <strain evidence="7 8">CCUG 66554</strain>
    </source>
</reference>
<evidence type="ECO:0000256" key="1">
    <source>
        <dbReference type="ARBA" id="ARBA00010165"/>
    </source>
</evidence>
<dbReference type="Proteomes" id="UP000192434">
    <property type="component" value="Unassembled WGS sequence"/>
</dbReference>
<keyword evidence="3" id="KW-0547">Nucleotide-binding</keyword>
<dbReference type="GO" id="GO:0016301">
    <property type="term" value="F:kinase activity"/>
    <property type="evidence" value="ECO:0007669"/>
    <property type="project" value="UniProtKB-KW"/>
</dbReference>
<dbReference type="OrthoDB" id="7326703at2"/>
<dbReference type="Pfam" id="PF01636">
    <property type="entry name" value="APH"/>
    <property type="match status" value="1"/>
</dbReference>
<dbReference type="Gene3D" id="3.30.200.20">
    <property type="entry name" value="Phosphorylase Kinase, domain 1"/>
    <property type="match status" value="1"/>
</dbReference>
<organism evidence="7 8">
    <name type="scientific">Mycobacteroides saopaulense</name>
    <dbReference type="NCBI Taxonomy" id="1578165"/>
    <lineage>
        <taxon>Bacteria</taxon>
        <taxon>Bacillati</taxon>
        <taxon>Actinomycetota</taxon>
        <taxon>Actinomycetes</taxon>
        <taxon>Mycobacteriales</taxon>
        <taxon>Mycobacteriaceae</taxon>
        <taxon>Mycobacteroides</taxon>
    </lineage>
</organism>
<name>A0A1S4VNY9_9MYCO</name>
<dbReference type="GO" id="GO:0005524">
    <property type="term" value="F:ATP binding"/>
    <property type="evidence" value="ECO:0007669"/>
    <property type="project" value="UniProtKB-KW"/>
</dbReference>
<dbReference type="Gene3D" id="3.90.1200.10">
    <property type="match status" value="1"/>
</dbReference>
<comment type="caution">
    <text evidence="7">The sequence shown here is derived from an EMBL/GenBank/DDBJ whole genome shotgun (WGS) entry which is preliminary data.</text>
</comment>